<evidence type="ECO:0000256" key="2">
    <source>
        <dbReference type="ARBA" id="ARBA00022737"/>
    </source>
</evidence>
<dbReference type="PROSITE" id="PS50893">
    <property type="entry name" value="ABC_TRANSPORTER_2"/>
    <property type="match status" value="2"/>
</dbReference>
<comment type="caution">
    <text evidence="6">The sequence shown here is derived from an EMBL/GenBank/DDBJ whole genome shotgun (WGS) entry which is preliminary data.</text>
</comment>
<dbReference type="Gene3D" id="3.40.50.300">
    <property type="entry name" value="P-loop containing nucleotide triphosphate hydrolases"/>
    <property type="match status" value="2"/>
</dbReference>
<accession>A0A7X6HF02</accession>
<dbReference type="InterPro" id="IPR003439">
    <property type="entry name" value="ABC_transporter-like_ATP-bd"/>
</dbReference>
<name>A0A7X6HF02_9MICC</name>
<gene>
    <name evidence="6" type="ORF">HGG74_07900</name>
</gene>
<keyword evidence="7" id="KW-1185">Reference proteome</keyword>
<dbReference type="Pfam" id="PF00005">
    <property type="entry name" value="ABC_tran"/>
    <property type="match status" value="2"/>
</dbReference>
<evidence type="ECO:0000256" key="4">
    <source>
        <dbReference type="ARBA" id="ARBA00022840"/>
    </source>
</evidence>
<evidence type="ECO:0000259" key="5">
    <source>
        <dbReference type="PROSITE" id="PS50893"/>
    </source>
</evidence>
<evidence type="ECO:0000313" key="6">
    <source>
        <dbReference type="EMBL" id="NKX54467.1"/>
    </source>
</evidence>
<protein>
    <submittedName>
        <fullName evidence="6">Sugar ABC transporter ATP-binding protein</fullName>
    </submittedName>
</protein>
<dbReference type="CDD" id="cd03216">
    <property type="entry name" value="ABC_Carb_Monos_I"/>
    <property type="match status" value="1"/>
</dbReference>
<dbReference type="GO" id="GO:0005524">
    <property type="term" value="F:ATP binding"/>
    <property type="evidence" value="ECO:0007669"/>
    <property type="project" value="UniProtKB-KW"/>
</dbReference>
<dbReference type="InterPro" id="IPR027417">
    <property type="entry name" value="P-loop_NTPase"/>
</dbReference>
<dbReference type="InterPro" id="IPR050107">
    <property type="entry name" value="ABC_carbohydrate_import_ATPase"/>
</dbReference>
<dbReference type="Proteomes" id="UP000544090">
    <property type="component" value="Unassembled WGS sequence"/>
</dbReference>
<dbReference type="RefSeq" id="WP_168485801.1">
    <property type="nucleotide sequence ID" value="NZ_JAAZSQ010000005.1"/>
</dbReference>
<dbReference type="AlphaFoldDB" id="A0A7X6HF02"/>
<dbReference type="SUPFAM" id="SSF52540">
    <property type="entry name" value="P-loop containing nucleoside triphosphate hydrolases"/>
    <property type="match status" value="2"/>
</dbReference>
<dbReference type="GO" id="GO:0016887">
    <property type="term" value="F:ATP hydrolysis activity"/>
    <property type="evidence" value="ECO:0007669"/>
    <property type="project" value="InterPro"/>
</dbReference>
<dbReference type="SMART" id="SM00382">
    <property type="entry name" value="AAA"/>
    <property type="match status" value="2"/>
</dbReference>
<dbReference type="CDD" id="cd03215">
    <property type="entry name" value="ABC_Carb_Monos_II"/>
    <property type="match status" value="1"/>
</dbReference>
<dbReference type="InterPro" id="IPR003593">
    <property type="entry name" value="AAA+_ATPase"/>
</dbReference>
<dbReference type="EMBL" id="JAAZSQ010000005">
    <property type="protein sequence ID" value="NKX54467.1"/>
    <property type="molecule type" value="Genomic_DNA"/>
</dbReference>
<evidence type="ECO:0000313" key="7">
    <source>
        <dbReference type="Proteomes" id="UP000544090"/>
    </source>
</evidence>
<evidence type="ECO:0000256" key="1">
    <source>
        <dbReference type="ARBA" id="ARBA00022448"/>
    </source>
</evidence>
<dbReference type="PANTHER" id="PTHR43790">
    <property type="entry name" value="CARBOHYDRATE TRANSPORT ATP-BINDING PROTEIN MG119-RELATED"/>
    <property type="match status" value="1"/>
</dbReference>
<keyword evidence="4 6" id="KW-0067">ATP-binding</keyword>
<keyword evidence="1" id="KW-0813">Transport</keyword>
<evidence type="ECO:0000256" key="3">
    <source>
        <dbReference type="ARBA" id="ARBA00022741"/>
    </source>
</evidence>
<reference evidence="6 7" key="1">
    <citation type="submission" date="2020-04" db="EMBL/GenBank/DDBJ databases">
        <title>Arthrobacter sp. nov.</title>
        <authorList>
            <person name="Liu S."/>
        </authorList>
    </citation>
    <scope>NUCLEOTIDE SEQUENCE [LARGE SCALE GENOMIC DNA]</scope>
    <source>
        <strain evidence="6 7">E918</strain>
    </source>
</reference>
<proteinExistence type="predicted"/>
<feature type="domain" description="ABC transporter" evidence="5">
    <location>
        <begin position="16"/>
        <end position="252"/>
    </location>
</feature>
<keyword evidence="2" id="KW-0677">Repeat</keyword>
<keyword evidence="3" id="KW-0547">Nucleotide-binding</keyword>
<sequence>MSSASDTPGAASAPLLSMRGINKAFGAAQVLTDVHFEVHAGEVRGLVGENGAGKSTLIKILTGLYQADSGTIEFGGAKVSITSPADAERLGIHVIHQDRHLAGRLTVAEQLYLGRSEGRYGWVSRRQLNRRAAADLERTVGLRVAPDLLVDELTVAEQQLVQIARAVLAGPKLLVLDEPTAPLASAEVAQLFATIRTLQAAGVPVVYISHYLQELRQISGTVTVLRNGANAGEVDLAGRDDALEQVVELMVGREVEEFDRTRTAARTPDPAGEALSVMSLTVPGALRDVSFTVRPGEVVGVTGLVGSGVDELADAVTGNRRHGGRVSLGGRPVRSPRAFVKASGAYVPADRRRDGALVRNTIQENISLVALDKVTAWGGLIRRRAEKALAQAQISRLDIRPARPQAVVGQLSGGNQQKTVLARWLAAESKFLVLDQPTSGVDVGSRAQIYARINDLVDAGAAALLVTVDLEELVGLADRILVFFRGEIVAELRRGEATTDRILALASGAGQAGYADASGSAGADTELEFA</sequence>
<dbReference type="PANTHER" id="PTHR43790:SF9">
    <property type="entry name" value="GALACTOFURANOSE TRANSPORTER ATP-BINDING PROTEIN YTFR"/>
    <property type="match status" value="1"/>
</dbReference>
<feature type="domain" description="ABC transporter" evidence="5">
    <location>
        <begin position="265"/>
        <end position="510"/>
    </location>
</feature>
<organism evidence="6 7">
    <name type="scientific">Arthrobacter mobilis</name>
    <dbReference type="NCBI Taxonomy" id="2724944"/>
    <lineage>
        <taxon>Bacteria</taxon>
        <taxon>Bacillati</taxon>
        <taxon>Actinomycetota</taxon>
        <taxon>Actinomycetes</taxon>
        <taxon>Micrococcales</taxon>
        <taxon>Micrococcaceae</taxon>
        <taxon>Arthrobacter</taxon>
    </lineage>
</organism>